<dbReference type="InterPro" id="IPR011227">
    <property type="entry name" value="UCP029730"/>
</dbReference>
<dbReference type="EMBL" id="CP136862">
    <property type="protein sequence ID" value="WOJ90929.1"/>
    <property type="molecule type" value="Genomic_DNA"/>
</dbReference>
<proteinExistence type="predicted"/>
<gene>
    <name evidence="1" type="ORF">RZS28_06490</name>
</gene>
<reference evidence="1 2" key="1">
    <citation type="submission" date="2023-10" db="EMBL/GenBank/DDBJ databases">
        <title>Novel methanotroph of the genus Methylocapsa from a subarctic wetland.</title>
        <authorList>
            <person name="Belova S.E."/>
            <person name="Oshkin I.Y."/>
            <person name="Miroshnikov K."/>
            <person name="Dedysh S.N."/>
        </authorList>
    </citation>
    <scope>NUCLEOTIDE SEQUENCE [LARGE SCALE GENOMIC DNA]</scope>
    <source>
        <strain evidence="1 2">RX1</strain>
    </source>
</reference>
<evidence type="ECO:0000313" key="1">
    <source>
        <dbReference type="EMBL" id="WOJ90929.1"/>
    </source>
</evidence>
<dbReference type="Pfam" id="PF05013">
    <property type="entry name" value="FGase"/>
    <property type="match status" value="1"/>
</dbReference>
<keyword evidence="2" id="KW-1185">Reference proteome</keyword>
<dbReference type="SUPFAM" id="SSF53187">
    <property type="entry name" value="Zn-dependent exopeptidases"/>
    <property type="match status" value="1"/>
</dbReference>
<dbReference type="PIRSF" id="PIRSF029730">
    <property type="entry name" value="UCP029730"/>
    <property type="match status" value="1"/>
</dbReference>
<evidence type="ECO:0000313" key="2">
    <source>
        <dbReference type="Proteomes" id="UP001626536"/>
    </source>
</evidence>
<name>A0ABZ0HWK7_9HYPH</name>
<dbReference type="RefSeq" id="WP_407340518.1">
    <property type="nucleotide sequence ID" value="NZ_CP136862.1"/>
</dbReference>
<organism evidence="1 2">
    <name type="scientific">Methylocapsa polymorpha</name>
    <dbReference type="NCBI Taxonomy" id="3080828"/>
    <lineage>
        <taxon>Bacteria</taxon>
        <taxon>Pseudomonadati</taxon>
        <taxon>Pseudomonadota</taxon>
        <taxon>Alphaproteobacteria</taxon>
        <taxon>Hyphomicrobiales</taxon>
        <taxon>Beijerinckiaceae</taxon>
        <taxon>Methylocapsa</taxon>
    </lineage>
</organism>
<protein>
    <submittedName>
        <fullName evidence="1">N-formylglutamate amidohydrolase</fullName>
    </submittedName>
</protein>
<accession>A0ABZ0HWK7</accession>
<dbReference type="Proteomes" id="UP001626536">
    <property type="component" value="Chromosome"/>
</dbReference>
<dbReference type="Gene3D" id="3.40.630.40">
    <property type="entry name" value="Zn-dependent exopeptidases"/>
    <property type="match status" value="1"/>
</dbReference>
<dbReference type="InterPro" id="IPR007709">
    <property type="entry name" value="N-FG_amidohydro"/>
</dbReference>
<sequence length="268" mass="29693">MPVSPRPDAAHDPVERIDGRPDAGVLLLCDHATNALPQSYGALGLPPSQLERHIAYDIGAAWMTRRLAELLEAPAILSRFSRLLIDPNRGADDPTLVMRISDGNLIPGNARIGPQEIECRRNLYWRPYREAIATKIESMIALGPLPAIISIHTFTPFWKTKARPWEIGILWDTDPRFAKPLIAALAEDGVIVGDNEPYDGALAGDTLDEEVTRRGLAGVLIETRQDLVAKKDEADAWADRLAPILRPILGRPELHKIEFHKSRTGRHA</sequence>